<name>A0A2J6Q1K0_9HELO</name>
<evidence type="ECO:0000313" key="3">
    <source>
        <dbReference type="Proteomes" id="UP000235672"/>
    </source>
</evidence>
<proteinExistence type="predicted"/>
<dbReference type="OrthoDB" id="4755094at2759"/>
<gene>
    <name evidence="2" type="ORF">NA56DRAFT_602060</name>
</gene>
<feature type="compositionally biased region" description="Basic and acidic residues" evidence="1">
    <location>
        <begin position="63"/>
        <end position="76"/>
    </location>
</feature>
<evidence type="ECO:0000313" key="2">
    <source>
        <dbReference type="EMBL" id="PMD20145.1"/>
    </source>
</evidence>
<feature type="region of interest" description="Disordered" evidence="1">
    <location>
        <begin position="63"/>
        <end position="104"/>
    </location>
</feature>
<evidence type="ECO:0000256" key="1">
    <source>
        <dbReference type="SAM" id="MobiDB-lite"/>
    </source>
</evidence>
<dbReference type="Proteomes" id="UP000235672">
    <property type="component" value="Unassembled WGS sequence"/>
</dbReference>
<protein>
    <submittedName>
        <fullName evidence="2">Uncharacterized protein</fullName>
    </submittedName>
</protein>
<accession>A0A2J6Q1K0</accession>
<dbReference type="AlphaFoldDB" id="A0A2J6Q1K0"/>
<keyword evidence="3" id="KW-1185">Reference proteome</keyword>
<feature type="compositionally biased region" description="Polar residues" evidence="1">
    <location>
        <begin position="80"/>
        <end position="91"/>
    </location>
</feature>
<organism evidence="2 3">
    <name type="scientific">Hyaloscypha hepaticicola</name>
    <dbReference type="NCBI Taxonomy" id="2082293"/>
    <lineage>
        <taxon>Eukaryota</taxon>
        <taxon>Fungi</taxon>
        <taxon>Dikarya</taxon>
        <taxon>Ascomycota</taxon>
        <taxon>Pezizomycotina</taxon>
        <taxon>Leotiomycetes</taxon>
        <taxon>Helotiales</taxon>
        <taxon>Hyaloscyphaceae</taxon>
        <taxon>Hyaloscypha</taxon>
    </lineage>
</organism>
<sequence>MAGFKTPGSMVGAYPEAKTEAEIDCMEWESNSEFHKSRVEIGGIKTGGSDEKIKKIAMNDACHSGEQHTEQADIARNDTAVPSDQPLPSSTDTEHMAKASQQNKEFIDSPINSKARLKRTAVDDDLSRTSKSESELHSALEAACDRAEKLKDSQRECDILQRQVLELQRELRDAHDFVFSLQPKREQITESEAAAEFKSLFRMIEDWVETNLEDEIHARSILKQRGLQPSRIRRFLTLVSLPGQEASSCPETDVYNVIAVILKFLCIEIFDKDFYCPVEEGAMGFLNSILMSMRNLEPRRDLSTWRRWRSETLTALAGRPEFAAQRKHQVNYLVTELTNILLIFIPRSDLQKLGPSVHSVIIEPALTLAHRLQLSVDKFSLSWTAFGGTRPEMRSIDPRDYSSFDCVNILQSGKAMKPQAVAAAGTIKYMLDLTPALIFEAVKANAFADPRVLNRARILVAATKEGDGQLVSLRNDSEEPTVVACLFEKVRKLNSSHK</sequence>
<dbReference type="EMBL" id="KZ613486">
    <property type="protein sequence ID" value="PMD20145.1"/>
    <property type="molecule type" value="Genomic_DNA"/>
</dbReference>
<reference evidence="2 3" key="1">
    <citation type="submission" date="2016-05" db="EMBL/GenBank/DDBJ databases">
        <title>A degradative enzymes factory behind the ericoid mycorrhizal symbiosis.</title>
        <authorList>
            <consortium name="DOE Joint Genome Institute"/>
            <person name="Martino E."/>
            <person name="Morin E."/>
            <person name="Grelet G."/>
            <person name="Kuo A."/>
            <person name="Kohler A."/>
            <person name="Daghino S."/>
            <person name="Barry K."/>
            <person name="Choi C."/>
            <person name="Cichocki N."/>
            <person name="Clum A."/>
            <person name="Copeland A."/>
            <person name="Hainaut M."/>
            <person name="Haridas S."/>
            <person name="Labutti K."/>
            <person name="Lindquist E."/>
            <person name="Lipzen A."/>
            <person name="Khouja H.-R."/>
            <person name="Murat C."/>
            <person name="Ohm R."/>
            <person name="Olson A."/>
            <person name="Spatafora J."/>
            <person name="Veneault-Fourrey C."/>
            <person name="Henrissat B."/>
            <person name="Grigoriev I."/>
            <person name="Martin F."/>
            <person name="Perotto S."/>
        </authorList>
    </citation>
    <scope>NUCLEOTIDE SEQUENCE [LARGE SCALE GENOMIC DNA]</scope>
    <source>
        <strain evidence="2 3">UAMH 7357</strain>
    </source>
</reference>